<dbReference type="InterPro" id="IPR005170">
    <property type="entry name" value="Transptr-assoc_dom"/>
</dbReference>
<dbReference type="PROSITE" id="PS51371">
    <property type="entry name" value="CBS"/>
    <property type="match status" value="2"/>
</dbReference>
<evidence type="ECO:0000313" key="15">
    <source>
        <dbReference type="Proteomes" id="UP001257739"/>
    </source>
</evidence>
<evidence type="ECO:0000256" key="9">
    <source>
        <dbReference type="PROSITE-ProRule" id="PRU00703"/>
    </source>
</evidence>
<dbReference type="SMART" id="SM00116">
    <property type="entry name" value="CBS"/>
    <property type="match status" value="2"/>
</dbReference>
<evidence type="ECO:0000256" key="11">
    <source>
        <dbReference type="SAM" id="Phobius"/>
    </source>
</evidence>
<sequence>MAGLLVSVDAALSAFSKARAEELEDEGRAGAARLAEILEDPAPYLNSVLLLRVLAETSSIVLVALVVADELDGLWTRFAVAVGIMVVVSFVLIGVGPRTLGRQHAESIALRSTVPVVVLTRLLGPLPKLLILLGNAVTPGKGFSDGPFASEAEVRELVDLAAASSVIESEEGKMIQSVFELGDTIVREVMVPRTDLVFVEQNKTLRQAMSLALRSGFSRMPVIDENLDDIVGMAYLKDITKRVFDNHEAETTERIESLARPVLYIPDTKPIDDLLKEMQAQRTHVAIVVDEFGGTSGMVTIEDIVEEIVGEITDEYDSEPEENEKLADGSWRLSSRFEVDDLEDLFDIPIEDEDVDSVGGLMAKHLGKVPIRGSVVEVEGLRFEAEGPTGRRNRIGHVLVSRLTEGSDDGAQS</sequence>
<dbReference type="SUPFAM" id="SSF56176">
    <property type="entry name" value="FAD-binding/transporter-associated domain-like"/>
    <property type="match status" value="1"/>
</dbReference>
<feature type="domain" description="CBS" evidence="12">
    <location>
        <begin position="190"/>
        <end position="250"/>
    </location>
</feature>
<dbReference type="InterPro" id="IPR046342">
    <property type="entry name" value="CBS_dom_sf"/>
</dbReference>
<dbReference type="SMART" id="SM01091">
    <property type="entry name" value="CorC_HlyC"/>
    <property type="match status" value="1"/>
</dbReference>
<dbReference type="Gene3D" id="3.10.580.10">
    <property type="entry name" value="CBS-domain"/>
    <property type="match status" value="1"/>
</dbReference>
<dbReference type="InterPro" id="IPR016169">
    <property type="entry name" value="FAD-bd_PCMH_sub2"/>
</dbReference>
<evidence type="ECO:0000256" key="6">
    <source>
        <dbReference type="ARBA" id="ARBA00022989"/>
    </source>
</evidence>
<evidence type="ECO:0000256" key="3">
    <source>
        <dbReference type="ARBA" id="ARBA00022475"/>
    </source>
</evidence>
<accession>A0ABU1UN68</accession>
<keyword evidence="3" id="KW-1003">Cell membrane</keyword>
<dbReference type="SUPFAM" id="SSF54631">
    <property type="entry name" value="CBS-domain pair"/>
    <property type="match status" value="1"/>
</dbReference>
<proteinExistence type="inferred from homology"/>
<gene>
    <name evidence="14" type="ORF">J2X11_001409</name>
</gene>
<dbReference type="Proteomes" id="UP001257739">
    <property type="component" value="Unassembled WGS sequence"/>
</dbReference>
<dbReference type="InterPro" id="IPR044751">
    <property type="entry name" value="Ion_transp-like_CBS"/>
</dbReference>
<evidence type="ECO:0000256" key="5">
    <source>
        <dbReference type="ARBA" id="ARBA00022737"/>
    </source>
</evidence>
<evidence type="ECO:0000256" key="10">
    <source>
        <dbReference type="PROSITE-ProRule" id="PRU01193"/>
    </source>
</evidence>
<comment type="caution">
    <text evidence="14">The sequence shown here is derived from an EMBL/GenBank/DDBJ whole genome shotgun (WGS) entry which is preliminary data.</text>
</comment>
<feature type="transmembrane region" description="Helical" evidence="11">
    <location>
        <begin position="74"/>
        <end position="95"/>
    </location>
</feature>
<evidence type="ECO:0000256" key="2">
    <source>
        <dbReference type="ARBA" id="ARBA00006337"/>
    </source>
</evidence>
<evidence type="ECO:0000256" key="8">
    <source>
        <dbReference type="ARBA" id="ARBA00023136"/>
    </source>
</evidence>
<organism evidence="14 15">
    <name type="scientific">Aeromicrobium panaciterrae</name>
    <dbReference type="NCBI Taxonomy" id="363861"/>
    <lineage>
        <taxon>Bacteria</taxon>
        <taxon>Bacillati</taxon>
        <taxon>Actinomycetota</taxon>
        <taxon>Actinomycetes</taxon>
        <taxon>Propionibacteriales</taxon>
        <taxon>Nocardioidaceae</taxon>
        <taxon>Aeromicrobium</taxon>
    </lineage>
</organism>
<evidence type="ECO:0000256" key="4">
    <source>
        <dbReference type="ARBA" id="ARBA00022692"/>
    </source>
</evidence>
<dbReference type="PANTHER" id="PTHR22777:SF32">
    <property type="entry name" value="UPF0053 INNER MEMBRANE PROTEIN YFJD"/>
    <property type="match status" value="1"/>
</dbReference>
<dbReference type="CDD" id="cd04590">
    <property type="entry name" value="CBS_pair_CorC_HlyC_assoc"/>
    <property type="match status" value="1"/>
</dbReference>
<dbReference type="InterPro" id="IPR036318">
    <property type="entry name" value="FAD-bd_PCMH-like_sf"/>
</dbReference>
<dbReference type="InterPro" id="IPR000644">
    <property type="entry name" value="CBS_dom"/>
</dbReference>
<keyword evidence="7 9" id="KW-0129">CBS domain</keyword>
<protein>
    <submittedName>
        <fullName evidence="14">CBS domain containing-hemolysin-like protein</fullName>
    </submittedName>
</protein>
<dbReference type="EMBL" id="JAVDWH010000001">
    <property type="protein sequence ID" value="MDR7086570.1"/>
    <property type="molecule type" value="Genomic_DNA"/>
</dbReference>
<reference evidence="14 15" key="1">
    <citation type="submission" date="2023-07" db="EMBL/GenBank/DDBJ databases">
        <title>Sorghum-associated microbial communities from plants grown in Nebraska, USA.</title>
        <authorList>
            <person name="Schachtman D."/>
        </authorList>
    </citation>
    <scope>NUCLEOTIDE SEQUENCE [LARGE SCALE GENOMIC DNA]</scope>
    <source>
        <strain evidence="14 15">BE248</strain>
    </source>
</reference>
<keyword evidence="8 10" id="KW-0472">Membrane</keyword>
<comment type="similarity">
    <text evidence="2">Belongs to the UPF0053 family.</text>
</comment>
<keyword evidence="6 10" id="KW-1133">Transmembrane helix</keyword>
<comment type="subcellular location">
    <subcellularLocation>
        <location evidence="1">Cell membrane</location>
        <topology evidence="1">Multi-pass membrane protein</topology>
    </subcellularLocation>
</comment>
<dbReference type="PROSITE" id="PS51846">
    <property type="entry name" value="CNNM"/>
    <property type="match status" value="1"/>
</dbReference>
<dbReference type="PANTHER" id="PTHR22777">
    <property type="entry name" value="HEMOLYSIN-RELATED"/>
    <property type="match status" value="1"/>
</dbReference>
<name>A0ABU1UN68_9ACTN</name>
<dbReference type="Pfam" id="PF01595">
    <property type="entry name" value="CNNM"/>
    <property type="match status" value="1"/>
</dbReference>
<feature type="domain" description="CBS" evidence="12">
    <location>
        <begin position="258"/>
        <end position="315"/>
    </location>
</feature>
<keyword evidence="4 10" id="KW-0812">Transmembrane</keyword>
<evidence type="ECO:0000259" key="13">
    <source>
        <dbReference type="PROSITE" id="PS51846"/>
    </source>
</evidence>
<dbReference type="InterPro" id="IPR002550">
    <property type="entry name" value="CNNM"/>
</dbReference>
<dbReference type="Gene3D" id="3.30.465.10">
    <property type="match status" value="1"/>
</dbReference>
<evidence type="ECO:0000259" key="12">
    <source>
        <dbReference type="PROSITE" id="PS51371"/>
    </source>
</evidence>
<keyword evidence="15" id="KW-1185">Reference proteome</keyword>
<feature type="transmembrane region" description="Helical" evidence="11">
    <location>
        <begin position="44"/>
        <end position="67"/>
    </location>
</feature>
<evidence type="ECO:0000313" key="14">
    <source>
        <dbReference type="EMBL" id="MDR7086570.1"/>
    </source>
</evidence>
<keyword evidence="5" id="KW-0677">Repeat</keyword>
<evidence type="ECO:0000256" key="1">
    <source>
        <dbReference type="ARBA" id="ARBA00004651"/>
    </source>
</evidence>
<evidence type="ECO:0000256" key="7">
    <source>
        <dbReference type="ARBA" id="ARBA00023122"/>
    </source>
</evidence>
<feature type="domain" description="CNNM transmembrane" evidence="13">
    <location>
        <begin position="1"/>
        <end position="171"/>
    </location>
</feature>
<dbReference type="Pfam" id="PF03471">
    <property type="entry name" value="CorC_HlyC"/>
    <property type="match status" value="1"/>
</dbReference>
<dbReference type="Pfam" id="PF00571">
    <property type="entry name" value="CBS"/>
    <property type="match status" value="2"/>
</dbReference>